<dbReference type="Proteomes" id="UP000813461">
    <property type="component" value="Unassembled WGS sequence"/>
</dbReference>
<dbReference type="SUPFAM" id="SSF46565">
    <property type="entry name" value="Chaperone J-domain"/>
    <property type="match status" value="1"/>
</dbReference>
<evidence type="ECO:0000256" key="1">
    <source>
        <dbReference type="ARBA" id="ARBA00023186"/>
    </source>
</evidence>
<evidence type="ECO:0000256" key="2">
    <source>
        <dbReference type="SAM" id="MobiDB-lite"/>
    </source>
</evidence>
<feature type="compositionally biased region" description="Basic and acidic residues" evidence="2">
    <location>
        <begin position="231"/>
        <end position="254"/>
    </location>
</feature>
<reference evidence="4" key="1">
    <citation type="journal article" date="2021" name="Nat. Commun.">
        <title>Genetic determinants of endophytism in the Arabidopsis root mycobiome.</title>
        <authorList>
            <person name="Mesny F."/>
            <person name="Miyauchi S."/>
            <person name="Thiergart T."/>
            <person name="Pickel B."/>
            <person name="Atanasova L."/>
            <person name="Karlsson M."/>
            <person name="Huettel B."/>
            <person name="Barry K.W."/>
            <person name="Haridas S."/>
            <person name="Chen C."/>
            <person name="Bauer D."/>
            <person name="Andreopoulos W."/>
            <person name="Pangilinan J."/>
            <person name="LaButti K."/>
            <person name="Riley R."/>
            <person name="Lipzen A."/>
            <person name="Clum A."/>
            <person name="Drula E."/>
            <person name="Henrissat B."/>
            <person name="Kohler A."/>
            <person name="Grigoriev I.V."/>
            <person name="Martin F.M."/>
            <person name="Hacquard S."/>
        </authorList>
    </citation>
    <scope>NUCLEOTIDE SEQUENCE</scope>
    <source>
        <strain evidence="4">MPI-SDFR-AT-0120</strain>
    </source>
</reference>
<dbReference type="CDD" id="cd06257">
    <property type="entry name" value="DnaJ"/>
    <property type="match status" value="1"/>
</dbReference>
<feature type="compositionally biased region" description="Basic and acidic residues" evidence="2">
    <location>
        <begin position="171"/>
        <end position="194"/>
    </location>
</feature>
<evidence type="ECO:0000313" key="5">
    <source>
        <dbReference type="Proteomes" id="UP000813461"/>
    </source>
</evidence>
<protein>
    <recommendedName>
        <fullName evidence="3">J domain-containing protein</fullName>
    </recommendedName>
</protein>
<feature type="domain" description="J" evidence="3">
    <location>
        <begin position="332"/>
        <end position="401"/>
    </location>
</feature>
<dbReference type="GO" id="GO:0051082">
    <property type="term" value="F:unfolded protein binding"/>
    <property type="evidence" value="ECO:0007669"/>
    <property type="project" value="TreeGrafter"/>
</dbReference>
<gene>
    <name evidence="4" type="ORF">FB567DRAFT_617569</name>
</gene>
<feature type="compositionally biased region" description="Low complexity" evidence="2">
    <location>
        <begin position="260"/>
        <end position="293"/>
    </location>
</feature>
<dbReference type="InterPro" id="IPR036869">
    <property type="entry name" value="J_dom_sf"/>
</dbReference>
<dbReference type="InterPro" id="IPR001623">
    <property type="entry name" value="DnaJ_domain"/>
</dbReference>
<dbReference type="PANTHER" id="PTHR43096">
    <property type="entry name" value="DNAJ HOMOLOG 1, MITOCHONDRIAL-RELATED"/>
    <property type="match status" value="1"/>
</dbReference>
<sequence>MSSSRRGFDYYYEKARGNGRSRDAAFEYAAHKYLDMLYDLQNFSEDKITREDLVLSMLIKYHKQRDRHNTHKQALSHVLKWVRDEVEHDIEKVSAANTRRRGHRNAFEGLEDLLDALPEDVLGSGWHTNDTDGRRMPPMPAGVGEYTMPPPIFDDMRAAQEAAGLGGRTYRAGERRPCGGVRDDSSYFTEERRPGGSGSSRHASYTFDERRPGRTGRDEYMPPRHTSFYTNEERRPGGSGREEYASSYSADDRRSRAHARSPSPSRRGPTHTSRPSYSSSSSSNHSYSSSCSYGQPRPTCTTNSHTHRPHHRPRSPSPAPDPYPNHIKPTTDLYRVINLPRSANTTEIKAVRRKLGLRYHPDKAKAQGLSEKEATEKMREINLACDVLGDEEGRNWYDRTGRLPAGR</sequence>
<dbReference type="PROSITE" id="PS50076">
    <property type="entry name" value="DNAJ_2"/>
    <property type="match status" value="1"/>
</dbReference>
<name>A0A8K0RC96_9PLEO</name>
<dbReference type="AlphaFoldDB" id="A0A8K0RC96"/>
<keyword evidence="5" id="KW-1185">Reference proteome</keyword>
<dbReference type="SMART" id="SM00271">
    <property type="entry name" value="DnaJ"/>
    <property type="match status" value="1"/>
</dbReference>
<dbReference type="EMBL" id="JAGMVJ010000005">
    <property type="protein sequence ID" value="KAH7090242.1"/>
    <property type="molecule type" value="Genomic_DNA"/>
</dbReference>
<organism evidence="4 5">
    <name type="scientific">Paraphoma chrysanthemicola</name>
    <dbReference type="NCBI Taxonomy" id="798071"/>
    <lineage>
        <taxon>Eukaryota</taxon>
        <taxon>Fungi</taxon>
        <taxon>Dikarya</taxon>
        <taxon>Ascomycota</taxon>
        <taxon>Pezizomycotina</taxon>
        <taxon>Dothideomycetes</taxon>
        <taxon>Pleosporomycetidae</taxon>
        <taxon>Pleosporales</taxon>
        <taxon>Pleosporineae</taxon>
        <taxon>Phaeosphaeriaceae</taxon>
        <taxon>Paraphoma</taxon>
    </lineage>
</organism>
<feature type="compositionally biased region" description="Basic residues" evidence="2">
    <location>
        <begin position="305"/>
        <end position="314"/>
    </location>
</feature>
<keyword evidence="1" id="KW-0143">Chaperone</keyword>
<dbReference type="PANTHER" id="PTHR43096:SF52">
    <property type="entry name" value="DNAJ HOMOLOG 1, MITOCHONDRIAL-RELATED"/>
    <property type="match status" value="1"/>
</dbReference>
<dbReference type="PRINTS" id="PR00625">
    <property type="entry name" value="JDOMAIN"/>
</dbReference>
<accession>A0A8K0RC96</accession>
<dbReference type="Gene3D" id="1.10.287.110">
    <property type="entry name" value="DnaJ domain"/>
    <property type="match status" value="1"/>
</dbReference>
<dbReference type="OrthoDB" id="10250354at2759"/>
<feature type="region of interest" description="Disordered" evidence="2">
    <location>
        <begin position="165"/>
        <end position="327"/>
    </location>
</feature>
<dbReference type="GO" id="GO:0042026">
    <property type="term" value="P:protein refolding"/>
    <property type="evidence" value="ECO:0007669"/>
    <property type="project" value="TreeGrafter"/>
</dbReference>
<comment type="caution">
    <text evidence="4">The sequence shown here is derived from an EMBL/GenBank/DDBJ whole genome shotgun (WGS) entry which is preliminary data.</text>
</comment>
<evidence type="ECO:0000313" key="4">
    <source>
        <dbReference type="EMBL" id="KAH7090242.1"/>
    </source>
</evidence>
<dbReference type="GO" id="GO:0005737">
    <property type="term" value="C:cytoplasm"/>
    <property type="evidence" value="ECO:0007669"/>
    <property type="project" value="TreeGrafter"/>
</dbReference>
<feature type="compositionally biased region" description="Basic and acidic residues" evidence="2">
    <location>
        <begin position="207"/>
        <end position="222"/>
    </location>
</feature>
<proteinExistence type="predicted"/>
<evidence type="ECO:0000259" key="3">
    <source>
        <dbReference type="PROSITE" id="PS50076"/>
    </source>
</evidence>
<dbReference type="Pfam" id="PF00226">
    <property type="entry name" value="DnaJ"/>
    <property type="match status" value="1"/>
</dbReference>